<dbReference type="SUPFAM" id="SSF50998">
    <property type="entry name" value="Quinoprotein alcohol dehydrogenase-like"/>
    <property type="match status" value="1"/>
</dbReference>
<dbReference type="Proteomes" id="UP000030854">
    <property type="component" value="Unassembled WGS sequence"/>
</dbReference>
<dbReference type="InterPro" id="IPR052208">
    <property type="entry name" value="DmX-like/RAVE_component"/>
</dbReference>
<dbReference type="Pfam" id="PF12234">
    <property type="entry name" value="Rav1p_C"/>
    <property type="match status" value="1"/>
</dbReference>
<organism evidence="2 3">
    <name type="scientific">Uncinula necator</name>
    <name type="common">Grape powdery mildew</name>
    <dbReference type="NCBI Taxonomy" id="52586"/>
    <lineage>
        <taxon>Eukaryota</taxon>
        <taxon>Fungi</taxon>
        <taxon>Dikarya</taxon>
        <taxon>Ascomycota</taxon>
        <taxon>Pezizomycotina</taxon>
        <taxon>Leotiomycetes</taxon>
        <taxon>Erysiphales</taxon>
        <taxon>Erysiphaceae</taxon>
        <taxon>Erysiphe</taxon>
    </lineage>
</organism>
<proteinExistence type="predicted"/>
<protein>
    <submittedName>
        <fullName evidence="2">Putative wd repeat protein</fullName>
    </submittedName>
</protein>
<dbReference type="OMA" id="NSHLTLW"/>
<dbReference type="GO" id="GO:0007035">
    <property type="term" value="P:vacuolar acidification"/>
    <property type="evidence" value="ECO:0007669"/>
    <property type="project" value="TreeGrafter"/>
</dbReference>
<dbReference type="GO" id="GO:0043291">
    <property type="term" value="C:RAVE complex"/>
    <property type="evidence" value="ECO:0007669"/>
    <property type="project" value="TreeGrafter"/>
</dbReference>
<dbReference type="EMBL" id="JNVN01002081">
    <property type="protein sequence ID" value="KHJ32434.1"/>
    <property type="molecule type" value="Genomic_DNA"/>
</dbReference>
<sequence length="1304" mass="149504">MHCMLPGNPIPVTQAICTGFWDGKQFITYITGTAIVILTTPQILWQVIYDDSEEQLEAISFDEITGKIVVCARYQIRIYKPYGQGREIEENLKWSLQESFNLDETSITTYSVKTLSWGSSEELLVGSSYLELFSTTNNATRIWRKRLANNVRFAELSYDSAFIASSGPYDRFVKIWRRQSFESDETRFDFSYLSHPAAVTNIYWRKPYHIDQSIINVLYTTCADQIIRIWVASDIHSHCVKHLNFWNQIDLSESLKPRTLSKLSNIRFSFIIDGRDFLQATELAVQSKKINNNPENLALSHLVEVANHSPEICVVLDDLGHMSAWGIENISSKTVMEARIFNVAHVNDLSIGLPSVSESQSRQVRFYSYSNRSGNGLHILLHHFDGRIEVFESDLASLFDPSPRPNRLVSKTVLTGHSSRITNILRGGNGHEFVSWTDRNEVILWKLANSGACESINRKSVIMQEEKIHEVCVLEKYDMVVIATQSKISLWDTRSLEAILYAESTFSLDGKLSCMLALPYDEKIGVIFISTISSKMNGILWGIKRLDCKSTLKKAEYDYEIRKFCTFNIDSPDGPSTFHPLDTFGKLSETTGYPKNFNSNVAISHTKSGVLQLWSANINLNLNKIDWIKTSSLCTCITQPSIVSGNYLRKIALVNSKKTQLTIWNLLDACIEHVQDYDFYDTIQGLDWISTPDSKLILAVRFLYRVTILAQIKYDFLDRSPSWITIRNFSVREITPHPIGISMWMCNGDYIIGTGNQILTANKAVVTTDLAIDHQLLPYKSEWDIFEIMTQLNKSIPAYHPQFLIQCVNADKFEFVEQVILELCKILKYYIEGDPIDDFLGIDIESFYIEPNYKPITYTTGQSNFSILSHHFDERETITEAHVSYVTDKLAKIFLPFLSRLEQLNLIDTINCVSNILPIKKSLDENAIKYLFSFLFQNIRCRVGSPIMGWREINWAYHSKCQDTLIDMVSRQYRGKVSWEKAQESGICMWIKDRTKLLSFFEDIARNEYNKTDLKNPIDCSLFYLALRKKSVLQGLWRIATWNREQSATSRLLANNFQEKKWRTAAMKNAYVLLGKHRYQYAAAFFLLADCLSDSINVILTQLKDLQLAIAIARVYEGDDSAALVDLLEKKMLPLASQKGDRWMASWAYYILQKNDLGLKVLIFPSHNLSDLSWAINFEAKSYLINDSSITAFYVQLRDTTTIPHEIALMEWNLVLQNARLYYRMGCPLLALHLIRNWRFHHPEQPAIKNVEGIRLKSSFQRNSLMTDVSSKTASFGIKACSHQPSSSIFQEPESTSLLDNFGF</sequence>
<comment type="caution">
    <text evidence="2">The sequence shown here is derived from an EMBL/GenBank/DDBJ whole genome shotgun (WGS) entry which is preliminary data.</text>
</comment>
<dbReference type="InterPro" id="IPR036322">
    <property type="entry name" value="WD40_repeat_dom_sf"/>
</dbReference>
<dbReference type="PANTHER" id="PTHR13950">
    <property type="entry name" value="RABCONNECTIN-RELATED"/>
    <property type="match status" value="1"/>
</dbReference>
<reference evidence="2 3" key="1">
    <citation type="journal article" date="2014" name="BMC Genomics">
        <title>Adaptive genomic structural variation in the grape powdery mildew pathogen, Erysiphe necator.</title>
        <authorList>
            <person name="Jones L."/>
            <person name="Riaz S."/>
            <person name="Morales-Cruz A."/>
            <person name="Amrine K.C."/>
            <person name="McGuire B."/>
            <person name="Gubler W.D."/>
            <person name="Walker M.A."/>
            <person name="Cantu D."/>
        </authorList>
    </citation>
    <scope>NUCLEOTIDE SEQUENCE [LARGE SCALE GENOMIC DNA]</scope>
    <source>
        <strain evidence="3">c</strain>
    </source>
</reference>
<evidence type="ECO:0000259" key="1">
    <source>
        <dbReference type="Pfam" id="PF12234"/>
    </source>
</evidence>
<evidence type="ECO:0000313" key="3">
    <source>
        <dbReference type="Proteomes" id="UP000030854"/>
    </source>
</evidence>
<dbReference type="InterPro" id="IPR011047">
    <property type="entry name" value="Quinoprotein_ADH-like_sf"/>
</dbReference>
<dbReference type="STRING" id="52586.A0A0B1P6Z6"/>
<keyword evidence="3" id="KW-1185">Reference proteome</keyword>
<dbReference type="InterPro" id="IPR022033">
    <property type="entry name" value="Rav1p_C"/>
</dbReference>
<gene>
    <name evidence="2" type="ORF">EV44_g5509</name>
</gene>
<evidence type="ECO:0000313" key="2">
    <source>
        <dbReference type="EMBL" id="KHJ32434.1"/>
    </source>
</evidence>
<dbReference type="HOGENOM" id="CLU_000310_0_1_1"/>
<accession>A0A0B1P6Z6</accession>
<dbReference type="Gene3D" id="2.130.10.10">
    <property type="entry name" value="YVTN repeat-like/Quinoprotein amine dehydrogenase"/>
    <property type="match status" value="1"/>
</dbReference>
<feature type="domain" description="RAVE complex protein Rav1 C-terminal" evidence="1">
    <location>
        <begin position="609"/>
        <end position="1234"/>
    </location>
</feature>
<dbReference type="InterPro" id="IPR015943">
    <property type="entry name" value="WD40/YVTN_repeat-like_dom_sf"/>
</dbReference>
<dbReference type="SUPFAM" id="SSF50978">
    <property type="entry name" value="WD40 repeat-like"/>
    <property type="match status" value="1"/>
</dbReference>
<dbReference type="PANTHER" id="PTHR13950:SF9">
    <property type="entry name" value="RABCONNECTIN-3A"/>
    <property type="match status" value="1"/>
</dbReference>
<name>A0A0B1P6Z6_UNCNE</name>